<feature type="chain" id="PRO_5007394503" evidence="1">
    <location>
        <begin position="21"/>
        <end position="96"/>
    </location>
</feature>
<protein>
    <submittedName>
        <fullName evidence="3">Uncharacterized protein</fullName>
    </submittedName>
</protein>
<reference evidence="3 4" key="1">
    <citation type="submission" date="2014-06" db="EMBL/GenBank/DDBJ databases">
        <title>Evolutionary Origins and Diversification of the Mycorrhizal Mutualists.</title>
        <authorList>
            <consortium name="DOE Joint Genome Institute"/>
            <consortium name="Mycorrhizal Genomics Consortium"/>
            <person name="Kohler A."/>
            <person name="Kuo A."/>
            <person name="Nagy L.G."/>
            <person name="Floudas D."/>
            <person name="Copeland A."/>
            <person name="Barry K.W."/>
            <person name="Cichocki N."/>
            <person name="Veneault-Fourrey C."/>
            <person name="LaButti K."/>
            <person name="Lindquist E.A."/>
            <person name="Lipzen A."/>
            <person name="Lundell T."/>
            <person name="Morin E."/>
            <person name="Murat C."/>
            <person name="Riley R."/>
            <person name="Ohm R."/>
            <person name="Sun H."/>
            <person name="Tunlid A."/>
            <person name="Henrissat B."/>
            <person name="Grigoriev I.V."/>
            <person name="Hibbett D.S."/>
            <person name="Martin F."/>
        </authorList>
    </citation>
    <scope>NUCLEOTIDE SEQUENCE [LARGE SCALE GENOMIC DNA]</scope>
    <source>
        <strain evidence="3 4">SS14</strain>
    </source>
</reference>
<feature type="signal peptide" evidence="1">
    <location>
        <begin position="1"/>
        <end position="20"/>
    </location>
</feature>
<dbReference type="HOGENOM" id="CLU_2361069_0_0_1"/>
<dbReference type="EMBL" id="KN837332">
    <property type="protein sequence ID" value="KIJ27517.1"/>
    <property type="molecule type" value="Genomic_DNA"/>
</dbReference>
<keyword evidence="4" id="KW-1185">Reference proteome</keyword>
<dbReference type="EMBL" id="KN837176">
    <property type="protein sequence ID" value="KIJ36624.1"/>
    <property type="molecule type" value="Genomic_DNA"/>
</dbReference>
<sequence length="96" mass="10353">MKLASALLPVLALLFVGVTATPEPAPTVDYAALRARHFPNGITKRAEDVHERFAELDIRLTTGEHLIGRDMSPAEAAQLFAKRCCAVRNGCCNGCC</sequence>
<name>A0A0C9UPA4_SPHS4</name>
<dbReference type="AlphaFoldDB" id="A0A0C9UPA4"/>
<keyword evidence="1" id="KW-0732">Signal</keyword>
<gene>
    <name evidence="3" type="ORF">M422DRAFT_34184</name>
    <name evidence="2" type="ORF">M422DRAFT_37713</name>
</gene>
<evidence type="ECO:0000313" key="2">
    <source>
        <dbReference type="EMBL" id="KIJ27517.1"/>
    </source>
</evidence>
<dbReference type="Proteomes" id="UP000054279">
    <property type="component" value="Unassembled WGS sequence"/>
</dbReference>
<dbReference type="OrthoDB" id="3295838at2759"/>
<evidence type="ECO:0000256" key="1">
    <source>
        <dbReference type="SAM" id="SignalP"/>
    </source>
</evidence>
<evidence type="ECO:0000313" key="4">
    <source>
        <dbReference type="Proteomes" id="UP000054279"/>
    </source>
</evidence>
<organism evidence="3 4">
    <name type="scientific">Sphaerobolus stellatus (strain SS14)</name>
    <dbReference type="NCBI Taxonomy" id="990650"/>
    <lineage>
        <taxon>Eukaryota</taxon>
        <taxon>Fungi</taxon>
        <taxon>Dikarya</taxon>
        <taxon>Basidiomycota</taxon>
        <taxon>Agaricomycotina</taxon>
        <taxon>Agaricomycetes</taxon>
        <taxon>Phallomycetidae</taxon>
        <taxon>Geastrales</taxon>
        <taxon>Sphaerobolaceae</taxon>
        <taxon>Sphaerobolus</taxon>
    </lineage>
</organism>
<accession>A0A0C9UPA4</accession>
<evidence type="ECO:0000313" key="3">
    <source>
        <dbReference type="EMBL" id="KIJ36624.1"/>
    </source>
</evidence>
<proteinExistence type="predicted"/>